<keyword evidence="8" id="KW-1185">Reference proteome</keyword>
<dbReference type="STRING" id="1278298.GCA_000428685_01049"/>
<dbReference type="KEGG" id="asla:NCTC11923_00188"/>
<dbReference type="GO" id="GO:0016773">
    <property type="term" value="F:phosphotransferase activity, alcohol group as acceptor"/>
    <property type="evidence" value="ECO:0007669"/>
    <property type="project" value="InterPro"/>
</dbReference>
<gene>
    <name evidence="7" type="ORF">NCTC11923_00188</name>
</gene>
<dbReference type="InterPro" id="IPR029056">
    <property type="entry name" value="Ribokinase-like"/>
</dbReference>
<name>A0A3S5EM15_9ACTO</name>
<dbReference type="GO" id="GO:0046872">
    <property type="term" value="F:metal ion binding"/>
    <property type="evidence" value="ECO:0007669"/>
    <property type="project" value="UniProtKB-KW"/>
</dbReference>
<proteinExistence type="predicted"/>
<evidence type="ECO:0000256" key="3">
    <source>
        <dbReference type="ARBA" id="ARBA00022723"/>
    </source>
</evidence>
<evidence type="ECO:0000256" key="5">
    <source>
        <dbReference type="ARBA" id="ARBA00022842"/>
    </source>
</evidence>
<dbReference type="PANTHER" id="PTHR21208">
    <property type="entry name" value="ADP-DEPENDENT GLUCOKINASE"/>
    <property type="match status" value="1"/>
</dbReference>
<dbReference type="PROSITE" id="PS51255">
    <property type="entry name" value="ADPK"/>
    <property type="match status" value="1"/>
</dbReference>
<dbReference type="RefSeq" id="WP_026427829.1">
    <property type="nucleotide sequence ID" value="NZ_CBCRWE010000029.1"/>
</dbReference>
<keyword evidence="2" id="KW-0808">Transferase</keyword>
<evidence type="ECO:0000256" key="4">
    <source>
        <dbReference type="ARBA" id="ARBA00022777"/>
    </source>
</evidence>
<evidence type="ECO:0000313" key="7">
    <source>
        <dbReference type="EMBL" id="VEG73581.1"/>
    </source>
</evidence>
<reference evidence="7 8" key="1">
    <citation type="submission" date="2018-12" db="EMBL/GenBank/DDBJ databases">
        <authorList>
            <consortium name="Pathogen Informatics"/>
        </authorList>
    </citation>
    <scope>NUCLEOTIDE SEQUENCE [LARGE SCALE GENOMIC DNA]</scope>
    <source>
        <strain evidence="7 8">NCTC11923</strain>
    </source>
</reference>
<keyword evidence="3" id="KW-0479">Metal-binding</keyword>
<dbReference type="InterPro" id="IPR007666">
    <property type="entry name" value="ADP_PFK/GK"/>
</dbReference>
<evidence type="ECO:0000256" key="2">
    <source>
        <dbReference type="ARBA" id="ARBA00022679"/>
    </source>
</evidence>
<dbReference type="AlphaFoldDB" id="A0A3S5EM15"/>
<keyword evidence="1" id="KW-0963">Cytoplasm</keyword>
<evidence type="ECO:0000313" key="8">
    <source>
        <dbReference type="Proteomes" id="UP000276899"/>
    </source>
</evidence>
<accession>A0A3S5EM15</accession>
<sequence>MPGRIILGLGGTVDYELHWQTGALQALVDECRIRLAELEDEPPAVAHGTREMVLAILRSMRHGRGWECYAADRPALIDLAGRFERSTTLGGTCVRAALALARLGVPSTVHLVSMSPEVRRLLPPKVERLCSAAQDSLDPHVIVQYPRGAQLRLVDGTVRSSRPNRVILVNDEPNEHMLLAPGLARAVGRARAVLISGLNTMKSQAELRERLTELERILAGAPGDVIYEDAGFHDEAMRQVVLSAMPRMVWAHSLNEDEAQHYLGRSVNLEDPGQVVSMMRDLLALLGSPAVMVHTSGYAAVVGRDAQRLHRAAEFGCLMASTRYLHGDAHGRAEYEAVRRAGRDPRGLDLARDPAISRAGVLIAPSFAVRPDSPTTIGLGDAFIGGVMGSLAGAEGL</sequence>
<protein>
    <submittedName>
        <fullName evidence="7">ADP-dependent glucokinase</fullName>
    </submittedName>
</protein>
<keyword evidence="4 7" id="KW-0418">Kinase</keyword>
<organism evidence="7 8">
    <name type="scientific">Actinomyces slackii</name>
    <dbReference type="NCBI Taxonomy" id="52774"/>
    <lineage>
        <taxon>Bacteria</taxon>
        <taxon>Bacillati</taxon>
        <taxon>Actinomycetota</taxon>
        <taxon>Actinomycetes</taxon>
        <taxon>Actinomycetales</taxon>
        <taxon>Actinomycetaceae</taxon>
        <taxon>Actinomyces</taxon>
    </lineage>
</organism>
<keyword evidence="6" id="KW-0324">Glycolysis</keyword>
<evidence type="ECO:0000256" key="1">
    <source>
        <dbReference type="ARBA" id="ARBA00022490"/>
    </source>
</evidence>
<dbReference type="Proteomes" id="UP000276899">
    <property type="component" value="Chromosome"/>
</dbReference>
<dbReference type="Pfam" id="PF04587">
    <property type="entry name" value="ADP_PFK_GK"/>
    <property type="match status" value="1"/>
</dbReference>
<dbReference type="SUPFAM" id="SSF53613">
    <property type="entry name" value="Ribokinase-like"/>
    <property type="match status" value="1"/>
</dbReference>
<dbReference type="EMBL" id="LR134363">
    <property type="protein sequence ID" value="VEG73581.1"/>
    <property type="molecule type" value="Genomic_DNA"/>
</dbReference>
<dbReference type="GO" id="GO:0006096">
    <property type="term" value="P:glycolytic process"/>
    <property type="evidence" value="ECO:0007669"/>
    <property type="project" value="UniProtKB-KW"/>
</dbReference>
<keyword evidence="5" id="KW-0460">Magnesium</keyword>
<dbReference type="PANTHER" id="PTHR21208:SF1">
    <property type="entry name" value="ADP-DEPENDENT GLUCOKINASE"/>
    <property type="match status" value="1"/>
</dbReference>
<dbReference type="GO" id="GO:0016301">
    <property type="term" value="F:kinase activity"/>
    <property type="evidence" value="ECO:0007669"/>
    <property type="project" value="UniProtKB-KW"/>
</dbReference>
<evidence type="ECO:0000256" key="6">
    <source>
        <dbReference type="ARBA" id="ARBA00023152"/>
    </source>
</evidence>
<dbReference type="Gene3D" id="3.40.1190.20">
    <property type="match status" value="1"/>
</dbReference>